<organism evidence="2 3">
    <name type="scientific">Clostridium muellerianum</name>
    <dbReference type="NCBI Taxonomy" id="2716538"/>
    <lineage>
        <taxon>Bacteria</taxon>
        <taxon>Bacillati</taxon>
        <taxon>Bacillota</taxon>
        <taxon>Clostridia</taxon>
        <taxon>Eubacteriales</taxon>
        <taxon>Clostridiaceae</taxon>
        <taxon>Clostridium</taxon>
    </lineage>
</organism>
<comment type="caution">
    <text evidence="2">The sequence shown here is derived from an EMBL/GenBank/DDBJ whole genome shotgun (WGS) entry which is preliminary data.</text>
</comment>
<evidence type="ECO:0000259" key="1">
    <source>
        <dbReference type="Pfam" id="PF13614"/>
    </source>
</evidence>
<reference evidence="2 3" key="1">
    <citation type="submission" date="2020-04" db="EMBL/GenBank/DDBJ databases">
        <authorList>
            <person name="Doyle D.A."/>
        </authorList>
    </citation>
    <scope>NUCLEOTIDE SEQUENCE [LARGE SCALE GENOMIC DNA]</scope>
    <source>
        <strain evidence="2 3">P21</strain>
    </source>
</reference>
<dbReference type="PANTHER" id="PTHR13696:SF99">
    <property type="entry name" value="COBYRINIC ACID AC-DIAMIDE SYNTHASE"/>
    <property type="match status" value="1"/>
</dbReference>
<name>A0A7Y0EJ71_9CLOT</name>
<dbReference type="InterPro" id="IPR025669">
    <property type="entry name" value="AAA_dom"/>
</dbReference>
<feature type="domain" description="AAA" evidence="1">
    <location>
        <begin position="4"/>
        <end position="221"/>
    </location>
</feature>
<evidence type="ECO:0000313" key="2">
    <source>
        <dbReference type="EMBL" id="NMM64463.1"/>
    </source>
</evidence>
<keyword evidence="3" id="KW-1185">Reference proteome</keyword>
<dbReference type="InterPro" id="IPR050678">
    <property type="entry name" value="DNA_Partitioning_ATPase"/>
</dbReference>
<dbReference type="PANTHER" id="PTHR13696">
    <property type="entry name" value="P-LOOP CONTAINING NUCLEOSIDE TRIPHOSPHATE HYDROLASE"/>
    <property type="match status" value="1"/>
</dbReference>
<accession>A0A7Y0EJ71</accession>
<protein>
    <submittedName>
        <fullName evidence="2">AAA family ATPase</fullName>
    </submittedName>
</protein>
<dbReference type="EMBL" id="JABBNI010000037">
    <property type="protein sequence ID" value="NMM64463.1"/>
    <property type="molecule type" value="Genomic_DNA"/>
</dbReference>
<evidence type="ECO:0000313" key="3">
    <source>
        <dbReference type="Proteomes" id="UP000537131"/>
    </source>
</evidence>
<dbReference type="RefSeq" id="WP_169299058.1">
    <property type="nucleotide sequence ID" value="NZ_JABBNI010000037.1"/>
</dbReference>
<dbReference type="AlphaFoldDB" id="A0A7Y0EJ71"/>
<reference evidence="2 3" key="2">
    <citation type="submission" date="2020-06" db="EMBL/GenBank/DDBJ databases">
        <title>Complete Genome Sequence of Clostridium muelleri sp. nov. P21T, an Acid-Alcohol Producing Acetogen Isolated from Old Hay.</title>
        <authorList>
            <person name="Duncan K.E."/>
            <person name="Tanner R.S."/>
        </authorList>
    </citation>
    <scope>NUCLEOTIDE SEQUENCE [LARGE SCALE GENOMIC DNA]</scope>
    <source>
        <strain evidence="2 3">P21</strain>
    </source>
</reference>
<sequence>MKKSKIISIINYKGGVAKTTSAFNIAVGLNYLNNNKVLLIDLDPQCSLSVLCLKSYSRKIGNDIKLEKFNCKNTINSVIHDYLLETRLRISPNIDLNTLILKDFYCTNSNTILKNLDVIPSTMFDTSDSSYPKGLDDLEIEIAMQQMGEDTLLNRLTILAKFFKDTALDEKYDFIIFDCPPANNIITQNALIVSDYYLIPTIMDEMSSSGTSHLYNLINQTIFKNIFNKYSTLISSSDECSYLNYLKKGYPKLLGIFETLKIPGSNSSETKNMLLSKVYFKNKIFENEIYSYIDAARITGKGLSFFSKHISRDNPPHISYGGLIKNILRVTSSKINLKQFNANINIPF</sequence>
<proteinExistence type="predicted"/>
<dbReference type="InterPro" id="IPR027417">
    <property type="entry name" value="P-loop_NTPase"/>
</dbReference>
<dbReference type="Pfam" id="PF13614">
    <property type="entry name" value="AAA_31"/>
    <property type="match status" value="1"/>
</dbReference>
<dbReference type="Gene3D" id="3.40.50.300">
    <property type="entry name" value="P-loop containing nucleotide triphosphate hydrolases"/>
    <property type="match status" value="1"/>
</dbReference>
<gene>
    <name evidence="2" type="ORF">HBE96_17745</name>
</gene>
<dbReference type="SUPFAM" id="SSF52540">
    <property type="entry name" value="P-loop containing nucleoside triphosphate hydrolases"/>
    <property type="match status" value="1"/>
</dbReference>
<dbReference type="CDD" id="cd02042">
    <property type="entry name" value="ParAB_family"/>
    <property type="match status" value="1"/>
</dbReference>
<dbReference type="Proteomes" id="UP000537131">
    <property type="component" value="Unassembled WGS sequence"/>
</dbReference>